<dbReference type="EMBL" id="BAAAQQ010000008">
    <property type="protein sequence ID" value="GAA2122094.1"/>
    <property type="molecule type" value="Genomic_DNA"/>
</dbReference>
<keyword evidence="1" id="KW-0472">Membrane</keyword>
<reference evidence="3" key="1">
    <citation type="journal article" date="2019" name="Int. J. Syst. Evol. Microbiol.">
        <title>The Global Catalogue of Microorganisms (GCM) 10K type strain sequencing project: providing services to taxonomists for standard genome sequencing and annotation.</title>
        <authorList>
            <consortium name="The Broad Institute Genomics Platform"/>
            <consortium name="The Broad Institute Genome Sequencing Center for Infectious Disease"/>
            <person name="Wu L."/>
            <person name="Ma J."/>
        </authorList>
    </citation>
    <scope>NUCLEOTIDE SEQUENCE [LARGE SCALE GENOMIC DNA]</scope>
    <source>
        <strain evidence="3">JCM 16021</strain>
    </source>
</reference>
<comment type="caution">
    <text evidence="2">The sequence shown here is derived from an EMBL/GenBank/DDBJ whole genome shotgun (WGS) entry which is preliminary data.</text>
</comment>
<organism evidence="2 3">
    <name type="scientific">Nocardioides bigeumensis</name>
    <dbReference type="NCBI Taxonomy" id="433657"/>
    <lineage>
        <taxon>Bacteria</taxon>
        <taxon>Bacillati</taxon>
        <taxon>Actinomycetota</taxon>
        <taxon>Actinomycetes</taxon>
        <taxon>Propionibacteriales</taxon>
        <taxon>Nocardioidaceae</taxon>
        <taxon>Nocardioides</taxon>
    </lineage>
</organism>
<feature type="transmembrane region" description="Helical" evidence="1">
    <location>
        <begin position="203"/>
        <end position="224"/>
    </location>
</feature>
<evidence type="ECO:0000313" key="3">
    <source>
        <dbReference type="Proteomes" id="UP001500575"/>
    </source>
</evidence>
<dbReference type="Proteomes" id="UP001500575">
    <property type="component" value="Unassembled WGS sequence"/>
</dbReference>
<feature type="transmembrane region" description="Helical" evidence="1">
    <location>
        <begin position="230"/>
        <end position="252"/>
    </location>
</feature>
<keyword evidence="1" id="KW-0812">Transmembrane</keyword>
<keyword evidence="1" id="KW-1133">Transmembrane helix</keyword>
<proteinExistence type="predicted"/>
<dbReference type="RefSeq" id="WP_344303252.1">
    <property type="nucleotide sequence ID" value="NZ_BAAAQQ010000008.1"/>
</dbReference>
<keyword evidence="3" id="KW-1185">Reference proteome</keyword>
<accession>A0ABP5JUG3</accession>
<name>A0ABP5JUG3_9ACTN</name>
<sequence length="270" mass="29451">MRVDDPGLTYRPATAEELTGNAELFPEVGAAFEALGFRRSGGVVEDVTPATMDDLVSGFEPQAQAGFRRWTHVPSTALTSPDGATLALVGWFWDTPVVELASILTDGRPVLTRTPWQVDPPWPIAIQRYWKHTDRPTEQLFDDVPGRSIEIADTQDPAVLWEAHQAHLARAGEPAPVTVAVYCAMRNVAHRVNLRTAVRMNRLASLLVIAAGVLAFLVAAVAGVLLDNGWAGIGIGLACLVVLLPVASRLSWVVRHVRRWRVAYPSRQVS</sequence>
<protein>
    <recommendedName>
        <fullName evidence="4">DUF2812 domain-containing protein</fullName>
    </recommendedName>
</protein>
<evidence type="ECO:0008006" key="4">
    <source>
        <dbReference type="Google" id="ProtNLM"/>
    </source>
</evidence>
<gene>
    <name evidence="2" type="ORF">GCM10009843_16920</name>
</gene>
<evidence type="ECO:0000256" key="1">
    <source>
        <dbReference type="SAM" id="Phobius"/>
    </source>
</evidence>
<evidence type="ECO:0000313" key="2">
    <source>
        <dbReference type="EMBL" id="GAA2122094.1"/>
    </source>
</evidence>